<evidence type="ECO:0000313" key="5">
    <source>
        <dbReference type="EMBL" id="OGM53650.1"/>
    </source>
</evidence>
<feature type="domain" description="Bacterial type II secretion system protein E" evidence="4">
    <location>
        <begin position="210"/>
        <end position="224"/>
    </location>
</feature>
<protein>
    <recommendedName>
        <fullName evidence="4">Bacterial type II secretion system protein E domain-containing protein</fullName>
    </recommendedName>
</protein>
<dbReference type="Pfam" id="PF00437">
    <property type="entry name" value="T2SSE"/>
    <property type="match status" value="1"/>
</dbReference>
<keyword evidence="3" id="KW-0067">ATP-binding</keyword>
<keyword evidence="2" id="KW-0547">Nucleotide-binding</keyword>
<dbReference type="GO" id="GO:0005524">
    <property type="term" value="F:ATP binding"/>
    <property type="evidence" value="ECO:0007669"/>
    <property type="project" value="UniProtKB-KW"/>
</dbReference>
<name>A0A1F8APS8_9BACT</name>
<gene>
    <name evidence="5" type="ORF">A3E44_02095</name>
</gene>
<dbReference type="PANTHER" id="PTHR30258:SF1">
    <property type="entry name" value="PROTEIN TRANSPORT PROTEIN HOFB HOMOLOG"/>
    <property type="match status" value="1"/>
</dbReference>
<dbReference type="PANTHER" id="PTHR30258">
    <property type="entry name" value="TYPE II SECRETION SYSTEM PROTEIN GSPE-RELATED"/>
    <property type="match status" value="1"/>
</dbReference>
<proteinExistence type="inferred from homology"/>
<accession>A0A1F8APS8</accession>
<dbReference type="CDD" id="cd01129">
    <property type="entry name" value="PulE-GspE-like"/>
    <property type="match status" value="1"/>
</dbReference>
<dbReference type="Proteomes" id="UP000178603">
    <property type="component" value="Unassembled WGS sequence"/>
</dbReference>
<evidence type="ECO:0000256" key="1">
    <source>
        <dbReference type="ARBA" id="ARBA00006611"/>
    </source>
</evidence>
<organism evidence="5 6">
    <name type="scientific">Candidatus Woesebacteria bacterium RIFCSPHIGHO2_12_FULL_41_24</name>
    <dbReference type="NCBI Taxonomy" id="1802510"/>
    <lineage>
        <taxon>Bacteria</taxon>
        <taxon>Candidatus Woeseibacteriota</taxon>
    </lineage>
</organism>
<comment type="similarity">
    <text evidence="1">Belongs to the GSP E family.</text>
</comment>
<dbReference type="Gene3D" id="3.40.50.300">
    <property type="entry name" value="P-loop containing nucleotide triphosphate hydrolases"/>
    <property type="match status" value="1"/>
</dbReference>
<comment type="caution">
    <text evidence="5">The sequence shown here is derived from an EMBL/GenBank/DDBJ whole genome shotgun (WGS) entry which is preliminary data.</text>
</comment>
<dbReference type="Gene3D" id="3.30.450.90">
    <property type="match status" value="1"/>
</dbReference>
<evidence type="ECO:0000256" key="2">
    <source>
        <dbReference type="ARBA" id="ARBA00022741"/>
    </source>
</evidence>
<dbReference type="PROSITE" id="PS00662">
    <property type="entry name" value="T2SP_E"/>
    <property type="match status" value="1"/>
</dbReference>
<dbReference type="GO" id="GO:0016887">
    <property type="term" value="F:ATP hydrolysis activity"/>
    <property type="evidence" value="ECO:0007669"/>
    <property type="project" value="TreeGrafter"/>
</dbReference>
<evidence type="ECO:0000313" key="6">
    <source>
        <dbReference type="Proteomes" id="UP000178603"/>
    </source>
</evidence>
<sequence>MADFTLRAGENDWLNKVLTDAIGKRASDIHIEPQREKIQIKFRIDGMLRDIEHVNLDSSESTTSRIKVLAGLDITEHRLPQDGHFEFNYDIRVYNIRVSAFPTIYGEAIVMRILNREDILISISQLGFDETQYKTVLNLISQPYGMILTTGPSGSGKTTLLYSMLNSVKKDTNNIITIEDPVEVQMEGIRQTHISEAVGFTFAKALRAVLRQDPDVIMVGEIRDSETAQISIQAALTGRLVFSTFHTLNVFGVTARLIEMGVPRSVTANSVNAVISSRLVRKICNSCKEQHSPTPQEAKFLGNSQTNAVYKGKGCNECLASGFKGRIGIFEVVPFDDDIRSVITESPQLADLLPIIKQKKIKSLRNSSVDKVIQGVTSIDEAIRVTGG</sequence>
<dbReference type="InterPro" id="IPR001482">
    <property type="entry name" value="T2SS/T4SS_dom"/>
</dbReference>
<dbReference type="SUPFAM" id="SSF52540">
    <property type="entry name" value="P-loop containing nucleoside triphosphate hydrolases"/>
    <property type="match status" value="1"/>
</dbReference>
<dbReference type="EMBL" id="MGGW01000021">
    <property type="protein sequence ID" value="OGM53650.1"/>
    <property type="molecule type" value="Genomic_DNA"/>
</dbReference>
<dbReference type="AlphaFoldDB" id="A0A1F8APS8"/>
<evidence type="ECO:0000256" key="3">
    <source>
        <dbReference type="ARBA" id="ARBA00022840"/>
    </source>
</evidence>
<dbReference type="GO" id="GO:0005886">
    <property type="term" value="C:plasma membrane"/>
    <property type="evidence" value="ECO:0007669"/>
    <property type="project" value="TreeGrafter"/>
</dbReference>
<evidence type="ECO:0000259" key="4">
    <source>
        <dbReference type="PROSITE" id="PS00662"/>
    </source>
</evidence>
<reference evidence="5 6" key="1">
    <citation type="journal article" date="2016" name="Nat. Commun.">
        <title>Thousands of microbial genomes shed light on interconnected biogeochemical processes in an aquifer system.</title>
        <authorList>
            <person name="Anantharaman K."/>
            <person name="Brown C.T."/>
            <person name="Hug L.A."/>
            <person name="Sharon I."/>
            <person name="Castelle C.J."/>
            <person name="Probst A.J."/>
            <person name="Thomas B.C."/>
            <person name="Singh A."/>
            <person name="Wilkins M.J."/>
            <person name="Karaoz U."/>
            <person name="Brodie E.L."/>
            <person name="Williams K.H."/>
            <person name="Hubbard S.S."/>
            <person name="Banfield J.F."/>
        </authorList>
    </citation>
    <scope>NUCLEOTIDE SEQUENCE [LARGE SCALE GENOMIC DNA]</scope>
</reference>
<dbReference type="InterPro" id="IPR027417">
    <property type="entry name" value="P-loop_NTPase"/>
</dbReference>